<dbReference type="PROSITE" id="PS50158">
    <property type="entry name" value="ZF_CCHC"/>
    <property type="match status" value="1"/>
</dbReference>
<organism evidence="3 4">
    <name type="scientific">Stylosanthes scabra</name>
    <dbReference type="NCBI Taxonomy" id="79078"/>
    <lineage>
        <taxon>Eukaryota</taxon>
        <taxon>Viridiplantae</taxon>
        <taxon>Streptophyta</taxon>
        <taxon>Embryophyta</taxon>
        <taxon>Tracheophyta</taxon>
        <taxon>Spermatophyta</taxon>
        <taxon>Magnoliopsida</taxon>
        <taxon>eudicotyledons</taxon>
        <taxon>Gunneridae</taxon>
        <taxon>Pentapetalae</taxon>
        <taxon>rosids</taxon>
        <taxon>fabids</taxon>
        <taxon>Fabales</taxon>
        <taxon>Fabaceae</taxon>
        <taxon>Papilionoideae</taxon>
        <taxon>50 kb inversion clade</taxon>
        <taxon>dalbergioids sensu lato</taxon>
        <taxon>Dalbergieae</taxon>
        <taxon>Pterocarpus clade</taxon>
        <taxon>Stylosanthes</taxon>
    </lineage>
</organism>
<dbReference type="InterPro" id="IPR001878">
    <property type="entry name" value="Znf_CCHC"/>
</dbReference>
<dbReference type="Proteomes" id="UP001341840">
    <property type="component" value="Unassembled WGS sequence"/>
</dbReference>
<gene>
    <name evidence="3" type="ORF">PIB30_009717</name>
</gene>
<protein>
    <recommendedName>
        <fullName evidence="2">CCHC-type domain-containing protein</fullName>
    </recommendedName>
</protein>
<evidence type="ECO:0000256" key="1">
    <source>
        <dbReference type="PROSITE-ProRule" id="PRU00047"/>
    </source>
</evidence>
<keyword evidence="1" id="KW-0479">Metal-binding</keyword>
<feature type="domain" description="CCHC-type" evidence="2">
    <location>
        <begin position="96"/>
        <end position="109"/>
    </location>
</feature>
<reference evidence="3 4" key="1">
    <citation type="journal article" date="2023" name="Plants (Basel)">
        <title>Bridging the Gap: Combining Genomics and Transcriptomics Approaches to Understand Stylosanthes scabra, an Orphan Legume from the Brazilian Caatinga.</title>
        <authorList>
            <person name="Ferreira-Neto J.R.C."/>
            <person name="da Silva M.D."/>
            <person name="Binneck E."/>
            <person name="de Melo N.F."/>
            <person name="da Silva R.H."/>
            <person name="de Melo A.L.T.M."/>
            <person name="Pandolfi V."/>
            <person name="Bustamante F.O."/>
            <person name="Brasileiro-Vidal A.C."/>
            <person name="Benko-Iseppon A.M."/>
        </authorList>
    </citation>
    <scope>NUCLEOTIDE SEQUENCE [LARGE SCALE GENOMIC DNA]</scope>
    <source>
        <tissue evidence="3">Leaves</tissue>
    </source>
</reference>
<evidence type="ECO:0000259" key="2">
    <source>
        <dbReference type="PROSITE" id="PS50158"/>
    </source>
</evidence>
<dbReference type="Pfam" id="PF00098">
    <property type="entry name" value="zf-CCHC"/>
    <property type="match status" value="1"/>
</dbReference>
<keyword evidence="4" id="KW-1185">Reference proteome</keyword>
<evidence type="ECO:0000313" key="3">
    <source>
        <dbReference type="EMBL" id="MED6180363.1"/>
    </source>
</evidence>
<evidence type="ECO:0000313" key="4">
    <source>
        <dbReference type="Proteomes" id="UP001341840"/>
    </source>
</evidence>
<keyword evidence="1" id="KW-0863">Zinc-finger</keyword>
<accession>A0ABU6W8R5</accession>
<comment type="caution">
    <text evidence="3">The sequence shown here is derived from an EMBL/GenBank/DDBJ whole genome shotgun (WGS) entry which is preliminary data.</text>
</comment>
<dbReference type="SUPFAM" id="SSF57756">
    <property type="entry name" value="Retrovirus zinc finger-like domains"/>
    <property type="match status" value="1"/>
</dbReference>
<proteinExistence type="predicted"/>
<keyword evidence="1" id="KW-0862">Zinc</keyword>
<sequence length="195" mass="20640">MRVVVSLEITTFTMLVNKCQVIEDCNKRTTGNVFGRGNFPGRGRGKPFAPRGQPFKPGGPFGSCFPGNRGNGRGGGLYAGGRSGGPSGIRAGGPTCYSCGKLGHISSTCLAKGDHGGGRPQQQGRVYAMTAENASKTDFDRPHELGLKIFCLKYDLHVHVHTPSSGMEVSRLGCNQGCARTESDMADFSIRSAQV</sequence>
<name>A0ABU6W8R5_9FABA</name>
<dbReference type="InterPro" id="IPR036875">
    <property type="entry name" value="Znf_CCHC_sf"/>
</dbReference>
<dbReference type="EMBL" id="JASCZI010181265">
    <property type="protein sequence ID" value="MED6180363.1"/>
    <property type="molecule type" value="Genomic_DNA"/>
</dbReference>